<dbReference type="InterPro" id="IPR050789">
    <property type="entry name" value="Diverse_Enzym_Activities"/>
</dbReference>
<dbReference type="PANTHER" id="PTHR43283">
    <property type="entry name" value="BETA-LACTAMASE-RELATED"/>
    <property type="match status" value="1"/>
</dbReference>
<organism evidence="2 3">
    <name type="scientific">Phreatobacter stygius</name>
    <dbReference type="NCBI Taxonomy" id="1940610"/>
    <lineage>
        <taxon>Bacteria</taxon>
        <taxon>Pseudomonadati</taxon>
        <taxon>Pseudomonadota</taxon>
        <taxon>Alphaproteobacteria</taxon>
        <taxon>Hyphomicrobiales</taxon>
        <taxon>Phreatobacteraceae</taxon>
        <taxon>Phreatobacter</taxon>
    </lineage>
</organism>
<dbReference type="InterPro" id="IPR001466">
    <property type="entry name" value="Beta-lactam-related"/>
</dbReference>
<dbReference type="Proteomes" id="UP000298781">
    <property type="component" value="Chromosome"/>
</dbReference>
<sequence>MSRLASLDRIFSESIGRGDLPGVVATVGSREGVLYQGAFGRRDIGKPAPMTADTVFWIASMTKAITTVAVMQLVEQGRIDLDQPVSRYAPALGEARVLEGFDEAGAPRLRAPKSAVTMRRLLTHTAGYGYDFASGAIRQYMKATGTPSSASGQTASLSIPLLFDPGEAFQYGISTDWAGRIVEAVSGQDLDAYFAEHIFRPLGMADTMFVLGQDQHARRATVHAIKEDAAFVPTEMVVQQDPEFFSGGGGLYSTAADYLAFVRMILNDGLGNGQRILKAETIAAMAVDQIPHMAMPEMKLNSPTGLRDTNFYPGMSQGWSLGFLINRETSPEGRPAGSLAWGGFANTLYWIDRKNGISGILLSQVVPFFDPRAIALFKAFEAAVYREL</sequence>
<accession>A0A4D7BA20</accession>
<proteinExistence type="predicted"/>
<dbReference type="RefSeq" id="WP_136960363.1">
    <property type="nucleotide sequence ID" value="NZ_CP039690.1"/>
</dbReference>
<dbReference type="SUPFAM" id="SSF56601">
    <property type="entry name" value="beta-lactamase/transpeptidase-like"/>
    <property type="match status" value="1"/>
</dbReference>
<gene>
    <name evidence="2" type="ORF">E8M01_12155</name>
</gene>
<dbReference type="Pfam" id="PF00144">
    <property type="entry name" value="Beta-lactamase"/>
    <property type="match status" value="1"/>
</dbReference>
<dbReference type="KEGG" id="pstg:E8M01_12155"/>
<feature type="domain" description="Beta-lactamase-related" evidence="1">
    <location>
        <begin position="7"/>
        <end position="371"/>
    </location>
</feature>
<dbReference type="OrthoDB" id="9808046at2"/>
<reference evidence="2 3" key="1">
    <citation type="submission" date="2019-04" db="EMBL/GenBank/DDBJ databases">
        <title>Phreatobacter aquaticus sp. nov.</title>
        <authorList>
            <person name="Choi A."/>
        </authorList>
    </citation>
    <scope>NUCLEOTIDE SEQUENCE [LARGE SCALE GENOMIC DNA]</scope>
    <source>
        <strain evidence="2 3">KCTC 52518</strain>
    </source>
</reference>
<dbReference type="Gene3D" id="3.40.710.10">
    <property type="entry name" value="DD-peptidase/beta-lactamase superfamily"/>
    <property type="match status" value="1"/>
</dbReference>
<keyword evidence="3" id="KW-1185">Reference proteome</keyword>
<dbReference type="EMBL" id="CP039690">
    <property type="protein sequence ID" value="QCI64912.1"/>
    <property type="molecule type" value="Genomic_DNA"/>
</dbReference>
<evidence type="ECO:0000259" key="1">
    <source>
        <dbReference type="Pfam" id="PF00144"/>
    </source>
</evidence>
<dbReference type="InterPro" id="IPR012338">
    <property type="entry name" value="Beta-lactam/transpept-like"/>
</dbReference>
<protein>
    <submittedName>
        <fullName evidence="2">Beta-lactamase family protein</fullName>
    </submittedName>
</protein>
<dbReference type="AlphaFoldDB" id="A0A4D7BA20"/>
<dbReference type="PANTHER" id="PTHR43283:SF3">
    <property type="entry name" value="BETA-LACTAMASE FAMILY PROTEIN (AFU_ORTHOLOGUE AFUA_5G07500)"/>
    <property type="match status" value="1"/>
</dbReference>
<name>A0A4D7BA20_9HYPH</name>
<evidence type="ECO:0000313" key="2">
    <source>
        <dbReference type="EMBL" id="QCI64912.1"/>
    </source>
</evidence>
<evidence type="ECO:0000313" key="3">
    <source>
        <dbReference type="Proteomes" id="UP000298781"/>
    </source>
</evidence>